<dbReference type="PaxDb" id="2903-EOD38166"/>
<keyword evidence="4" id="KW-1185">Reference proteome</keyword>
<organism evidence="3 4">
    <name type="scientific">Emiliania huxleyi (strain CCMP1516)</name>
    <dbReference type="NCBI Taxonomy" id="280463"/>
    <lineage>
        <taxon>Eukaryota</taxon>
        <taxon>Haptista</taxon>
        <taxon>Haptophyta</taxon>
        <taxon>Prymnesiophyceae</taxon>
        <taxon>Isochrysidales</taxon>
        <taxon>Noelaerhabdaceae</taxon>
        <taxon>Emiliania</taxon>
    </lineage>
</organism>
<dbReference type="KEGG" id="ehx:EMIHUDRAFT_200674"/>
<dbReference type="AlphaFoldDB" id="A0A0D3KQY1"/>
<name>A0A0D3KQY1_EMIH1</name>
<dbReference type="RefSeq" id="XP_005790595.1">
    <property type="nucleotide sequence ID" value="XM_005790538.1"/>
</dbReference>
<protein>
    <submittedName>
        <fullName evidence="3">Uncharacterized protein</fullName>
    </submittedName>
</protein>
<dbReference type="Proteomes" id="UP000013827">
    <property type="component" value="Unassembled WGS sequence"/>
</dbReference>
<feature type="coiled-coil region" evidence="1">
    <location>
        <begin position="44"/>
        <end position="71"/>
    </location>
</feature>
<evidence type="ECO:0000313" key="3">
    <source>
        <dbReference type="EnsemblProtists" id="EOD38166"/>
    </source>
</evidence>
<dbReference type="HOGENOM" id="CLU_1059365_0_0_1"/>
<evidence type="ECO:0000256" key="1">
    <source>
        <dbReference type="SAM" id="Coils"/>
    </source>
</evidence>
<proteinExistence type="predicted"/>
<reference evidence="4" key="1">
    <citation type="journal article" date="2013" name="Nature">
        <title>Pan genome of the phytoplankton Emiliania underpins its global distribution.</title>
        <authorList>
            <person name="Read B.A."/>
            <person name="Kegel J."/>
            <person name="Klute M.J."/>
            <person name="Kuo A."/>
            <person name="Lefebvre S.C."/>
            <person name="Maumus F."/>
            <person name="Mayer C."/>
            <person name="Miller J."/>
            <person name="Monier A."/>
            <person name="Salamov A."/>
            <person name="Young J."/>
            <person name="Aguilar M."/>
            <person name="Claverie J.M."/>
            <person name="Frickenhaus S."/>
            <person name="Gonzalez K."/>
            <person name="Herman E.K."/>
            <person name="Lin Y.C."/>
            <person name="Napier J."/>
            <person name="Ogata H."/>
            <person name="Sarno A.F."/>
            <person name="Shmutz J."/>
            <person name="Schroeder D."/>
            <person name="de Vargas C."/>
            <person name="Verret F."/>
            <person name="von Dassow P."/>
            <person name="Valentin K."/>
            <person name="Van de Peer Y."/>
            <person name="Wheeler G."/>
            <person name="Dacks J.B."/>
            <person name="Delwiche C.F."/>
            <person name="Dyhrman S.T."/>
            <person name="Glockner G."/>
            <person name="John U."/>
            <person name="Richards T."/>
            <person name="Worden A.Z."/>
            <person name="Zhang X."/>
            <person name="Grigoriev I.V."/>
            <person name="Allen A.E."/>
            <person name="Bidle K."/>
            <person name="Borodovsky M."/>
            <person name="Bowler C."/>
            <person name="Brownlee C."/>
            <person name="Cock J.M."/>
            <person name="Elias M."/>
            <person name="Gladyshev V.N."/>
            <person name="Groth M."/>
            <person name="Guda C."/>
            <person name="Hadaegh A."/>
            <person name="Iglesias-Rodriguez M.D."/>
            <person name="Jenkins J."/>
            <person name="Jones B.M."/>
            <person name="Lawson T."/>
            <person name="Leese F."/>
            <person name="Lindquist E."/>
            <person name="Lobanov A."/>
            <person name="Lomsadze A."/>
            <person name="Malik S.B."/>
            <person name="Marsh M.E."/>
            <person name="Mackinder L."/>
            <person name="Mock T."/>
            <person name="Mueller-Roeber B."/>
            <person name="Pagarete A."/>
            <person name="Parker M."/>
            <person name="Probert I."/>
            <person name="Quesneville H."/>
            <person name="Raines C."/>
            <person name="Rensing S.A."/>
            <person name="Riano-Pachon D.M."/>
            <person name="Richier S."/>
            <person name="Rokitta S."/>
            <person name="Shiraiwa Y."/>
            <person name="Soanes D.M."/>
            <person name="van der Giezen M."/>
            <person name="Wahlund T.M."/>
            <person name="Williams B."/>
            <person name="Wilson W."/>
            <person name="Wolfe G."/>
            <person name="Wurch L.L."/>
        </authorList>
    </citation>
    <scope>NUCLEOTIDE SEQUENCE</scope>
</reference>
<keyword evidence="1" id="KW-0175">Coiled coil</keyword>
<reference evidence="3" key="2">
    <citation type="submission" date="2024-10" db="UniProtKB">
        <authorList>
            <consortium name="EnsemblProtists"/>
        </authorList>
    </citation>
    <scope>IDENTIFICATION</scope>
</reference>
<accession>A0A0D3KQY1</accession>
<dbReference type="EnsemblProtists" id="EOD38166">
    <property type="protein sequence ID" value="EOD38166"/>
    <property type="gene ID" value="EMIHUDRAFT_200674"/>
</dbReference>
<feature type="compositionally biased region" description="Low complexity" evidence="2">
    <location>
        <begin position="213"/>
        <end position="228"/>
    </location>
</feature>
<feature type="compositionally biased region" description="Polar residues" evidence="2">
    <location>
        <begin position="192"/>
        <end position="202"/>
    </location>
</feature>
<feature type="region of interest" description="Disordered" evidence="2">
    <location>
        <begin position="156"/>
        <end position="248"/>
    </location>
</feature>
<dbReference type="GeneID" id="17283436"/>
<evidence type="ECO:0000256" key="2">
    <source>
        <dbReference type="SAM" id="MobiDB-lite"/>
    </source>
</evidence>
<sequence>MGDPRSQHFVLASREIESVTRRVGRWGFSKAAAAEKQRRLESAAREQDAELRAAADDRQKLLHEIALLRSEAEGMRIDVTAAREEAERVRHDAELKMTQVRLSATAIDDERRRLELEVQKAQRGGVEAKKRCKEQASELSSGFRAVKTTDHIGWLTKQTRAKSTHASRGWRVAESPDWQNTPPRSPSPPPSANSGQNGTEPRNNGVEPRIGVRASSRPASRSATPPRRYVSPPRQRGTSPPPWIPTGVKDTISNVEWVKPVLT</sequence>
<evidence type="ECO:0000313" key="4">
    <source>
        <dbReference type="Proteomes" id="UP000013827"/>
    </source>
</evidence>